<dbReference type="Proteomes" id="UP001341840">
    <property type="component" value="Unassembled WGS sequence"/>
</dbReference>
<evidence type="ECO:0000313" key="1">
    <source>
        <dbReference type="EMBL" id="MED6194305.1"/>
    </source>
</evidence>
<reference evidence="1 2" key="1">
    <citation type="journal article" date="2023" name="Plants (Basel)">
        <title>Bridging the Gap: Combining Genomics and Transcriptomics Approaches to Understand Stylosanthes scabra, an Orphan Legume from the Brazilian Caatinga.</title>
        <authorList>
            <person name="Ferreira-Neto J.R.C."/>
            <person name="da Silva M.D."/>
            <person name="Binneck E."/>
            <person name="de Melo N.F."/>
            <person name="da Silva R.H."/>
            <person name="de Melo A.L.T.M."/>
            <person name="Pandolfi V."/>
            <person name="Bustamante F.O."/>
            <person name="Brasileiro-Vidal A.C."/>
            <person name="Benko-Iseppon A.M."/>
        </authorList>
    </citation>
    <scope>NUCLEOTIDE SEQUENCE [LARGE SCALE GENOMIC DNA]</scope>
    <source>
        <tissue evidence="1">Leaves</tissue>
    </source>
</reference>
<keyword evidence="2" id="KW-1185">Reference proteome</keyword>
<comment type="caution">
    <text evidence="1">The sequence shown here is derived from an EMBL/GenBank/DDBJ whole genome shotgun (WGS) entry which is preliminary data.</text>
</comment>
<evidence type="ECO:0000313" key="2">
    <source>
        <dbReference type="Proteomes" id="UP001341840"/>
    </source>
</evidence>
<name>A0ABU6XAT5_9FABA</name>
<sequence length="181" mass="20933">MRTSSNPLRHCHQGSNGAQGYNLYFRYSCSRQPPMIQIWIIQTNYTKHLIRDGNFLRRGRPPSPSSLTTSPQFLSLNPKRPQIVHRRPKPPTPPVFPLYHHRPIIPLFVFLTSEHPKPRPPSCSSFFLGNRALHRHLERGEHCVQKQLQQPRSSTVPPPIISSSSCVLHFRPTRHPISIHR</sequence>
<organism evidence="1 2">
    <name type="scientific">Stylosanthes scabra</name>
    <dbReference type="NCBI Taxonomy" id="79078"/>
    <lineage>
        <taxon>Eukaryota</taxon>
        <taxon>Viridiplantae</taxon>
        <taxon>Streptophyta</taxon>
        <taxon>Embryophyta</taxon>
        <taxon>Tracheophyta</taxon>
        <taxon>Spermatophyta</taxon>
        <taxon>Magnoliopsida</taxon>
        <taxon>eudicotyledons</taxon>
        <taxon>Gunneridae</taxon>
        <taxon>Pentapetalae</taxon>
        <taxon>rosids</taxon>
        <taxon>fabids</taxon>
        <taxon>Fabales</taxon>
        <taxon>Fabaceae</taxon>
        <taxon>Papilionoideae</taxon>
        <taxon>50 kb inversion clade</taxon>
        <taxon>dalbergioids sensu lato</taxon>
        <taxon>Dalbergieae</taxon>
        <taxon>Pterocarpus clade</taxon>
        <taxon>Stylosanthes</taxon>
    </lineage>
</organism>
<proteinExistence type="predicted"/>
<gene>
    <name evidence="1" type="ORF">PIB30_027283</name>
</gene>
<accession>A0ABU6XAT5</accession>
<protein>
    <submittedName>
        <fullName evidence="1">Uncharacterized protein</fullName>
    </submittedName>
</protein>
<dbReference type="EMBL" id="JASCZI010211553">
    <property type="protein sequence ID" value="MED6194305.1"/>
    <property type="molecule type" value="Genomic_DNA"/>
</dbReference>